<dbReference type="EMBL" id="SSNY01000002">
    <property type="protein sequence ID" value="THF58853.1"/>
    <property type="molecule type" value="Genomic_DNA"/>
</dbReference>
<proteinExistence type="predicted"/>
<dbReference type="Gene3D" id="1.10.10.60">
    <property type="entry name" value="Homeodomain-like"/>
    <property type="match status" value="1"/>
</dbReference>
<dbReference type="RefSeq" id="WP_136354334.1">
    <property type="nucleotide sequence ID" value="NZ_SSNY01000002.1"/>
</dbReference>
<gene>
    <name evidence="3" type="ORF">E6C48_04145</name>
</gene>
<dbReference type="InterPro" id="IPR003593">
    <property type="entry name" value="AAA+_ATPase"/>
</dbReference>
<dbReference type="SUPFAM" id="SSF52540">
    <property type="entry name" value="P-loop containing nucleoside triphosphate hydrolases"/>
    <property type="match status" value="1"/>
</dbReference>
<evidence type="ECO:0000259" key="2">
    <source>
        <dbReference type="SMART" id="SM00382"/>
    </source>
</evidence>
<evidence type="ECO:0000256" key="1">
    <source>
        <dbReference type="SAM" id="MobiDB-lite"/>
    </source>
</evidence>
<dbReference type="Pfam" id="PF13481">
    <property type="entry name" value="AAA_25"/>
    <property type="match status" value="1"/>
</dbReference>
<feature type="region of interest" description="Disordered" evidence="1">
    <location>
        <begin position="332"/>
        <end position="353"/>
    </location>
</feature>
<dbReference type="Proteomes" id="UP000306441">
    <property type="component" value="Unassembled WGS sequence"/>
</dbReference>
<protein>
    <recommendedName>
        <fullName evidence="2">AAA+ ATPase domain-containing protein</fullName>
    </recommendedName>
</protein>
<comment type="caution">
    <text evidence="3">The sequence shown here is derived from an EMBL/GenBank/DDBJ whole genome shotgun (WGS) entry which is preliminary data.</text>
</comment>
<dbReference type="Gene3D" id="3.40.50.300">
    <property type="entry name" value="P-loop containing nucleotide triphosphate hydrolases"/>
    <property type="match status" value="1"/>
</dbReference>
<name>A0ABY2QAZ9_9HYPH</name>
<dbReference type="SMART" id="SM00382">
    <property type="entry name" value="AAA"/>
    <property type="match status" value="1"/>
</dbReference>
<sequence>MTARHTEPALKGLTAAQLLARQFPPREFVIDPWLRTGESALIWAATGVGKTWLTLSLAMAIAGGGRVWEWKASKPRKVLIIDGEMNVQDLQERVRFLLDTRGVDGVDRRELDRNILFMPRQYQDPRSTFFDITNTDDQHRILALMEEQEAEAIIIDNLTTCADGLDDENAATAFRSIMSFLMKMKQADKTAIVVHYANKTGTDARGSTALEATFEVKLGLQRPAVSKPGSAAFVTTFGKFRGRGDDSLSPRTWSLSEAGWSVEEDADSVNGRVVAALETLRYVNQAELAKALGMSQPTVSRALTRAAALGAPRKDEVERLFIKAREMRRAEKDPFADTAEPAEEVLPGINEEF</sequence>
<reference evidence="3 4" key="1">
    <citation type="submission" date="2019-04" db="EMBL/GenBank/DDBJ databases">
        <title>Mesorhizobium composti sp. nov., isolated from compost.</title>
        <authorList>
            <person name="Lin S.-Y."/>
            <person name="Hameed A."/>
            <person name="Hsieh Y.-T."/>
            <person name="Young C.-C."/>
        </authorList>
    </citation>
    <scope>NUCLEOTIDE SEQUENCE [LARGE SCALE GENOMIC DNA]</scope>
    <source>
        <strain evidence="3 4">CC-YTH430</strain>
    </source>
</reference>
<organism evidence="3 4">
    <name type="scientific">Ollibium composti</name>
    <dbReference type="NCBI Taxonomy" id="2675109"/>
    <lineage>
        <taxon>Bacteria</taxon>
        <taxon>Pseudomonadati</taxon>
        <taxon>Pseudomonadota</taxon>
        <taxon>Alphaproteobacteria</taxon>
        <taxon>Hyphomicrobiales</taxon>
        <taxon>Phyllobacteriaceae</taxon>
        <taxon>Ollibium</taxon>
    </lineage>
</organism>
<evidence type="ECO:0000313" key="4">
    <source>
        <dbReference type="Proteomes" id="UP000306441"/>
    </source>
</evidence>
<keyword evidence="4" id="KW-1185">Reference proteome</keyword>
<feature type="domain" description="AAA+ ATPase" evidence="2">
    <location>
        <begin position="36"/>
        <end position="224"/>
    </location>
</feature>
<dbReference type="InterPro" id="IPR027417">
    <property type="entry name" value="P-loop_NTPase"/>
</dbReference>
<accession>A0ABY2QAZ9</accession>
<evidence type="ECO:0000313" key="3">
    <source>
        <dbReference type="EMBL" id="THF58853.1"/>
    </source>
</evidence>